<evidence type="ECO:0000259" key="8">
    <source>
        <dbReference type="Pfam" id="PF01694"/>
    </source>
</evidence>
<dbReference type="InterPro" id="IPR050925">
    <property type="entry name" value="Rhomboid_protease_S54"/>
</dbReference>
<evidence type="ECO:0000313" key="10">
    <source>
        <dbReference type="EMBL" id="MFD1000521.1"/>
    </source>
</evidence>
<evidence type="ECO:0000256" key="3">
    <source>
        <dbReference type="ARBA" id="ARBA00022692"/>
    </source>
</evidence>
<feature type="transmembrane region" description="Helical" evidence="7">
    <location>
        <begin position="108"/>
        <end position="132"/>
    </location>
</feature>
<evidence type="ECO:0000256" key="2">
    <source>
        <dbReference type="ARBA" id="ARBA00009045"/>
    </source>
</evidence>
<dbReference type="Proteomes" id="UP001597112">
    <property type="component" value="Unassembled WGS sequence"/>
</dbReference>
<evidence type="ECO:0000256" key="1">
    <source>
        <dbReference type="ARBA" id="ARBA00004141"/>
    </source>
</evidence>
<evidence type="ECO:0000256" key="6">
    <source>
        <dbReference type="ARBA" id="ARBA00023136"/>
    </source>
</evidence>
<evidence type="ECO:0000256" key="5">
    <source>
        <dbReference type="ARBA" id="ARBA00022989"/>
    </source>
</evidence>
<comment type="caution">
    <text evidence="10">The sequence shown here is derived from an EMBL/GenBank/DDBJ whole genome shotgun (WGS) entry which is preliminary data.</text>
</comment>
<keyword evidence="11" id="KW-1185">Reference proteome</keyword>
<dbReference type="InterPro" id="IPR022764">
    <property type="entry name" value="Peptidase_S54_rhomboid_dom"/>
</dbReference>
<keyword evidence="3 7" id="KW-0812">Transmembrane</keyword>
<feature type="transmembrane region" description="Helical" evidence="7">
    <location>
        <begin position="138"/>
        <end position="159"/>
    </location>
</feature>
<dbReference type="InterPro" id="IPR046483">
    <property type="entry name" value="DUF6576"/>
</dbReference>
<dbReference type="PANTHER" id="PTHR43731:SF14">
    <property type="entry name" value="PRESENILIN-ASSOCIATED RHOMBOID-LIKE PROTEIN, MITOCHONDRIAL"/>
    <property type="match status" value="1"/>
</dbReference>
<feature type="domain" description="DUF6576" evidence="9">
    <location>
        <begin position="264"/>
        <end position="297"/>
    </location>
</feature>
<organism evidence="10 11">
    <name type="scientific">Ohtaekwangia kribbensis</name>
    <dbReference type="NCBI Taxonomy" id="688913"/>
    <lineage>
        <taxon>Bacteria</taxon>
        <taxon>Pseudomonadati</taxon>
        <taxon>Bacteroidota</taxon>
        <taxon>Cytophagia</taxon>
        <taxon>Cytophagales</taxon>
        <taxon>Fulvivirgaceae</taxon>
        <taxon>Ohtaekwangia</taxon>
    </lineage>
</organism>
<dbReference type="Gene3D" id="1.20.1540.10">
    <property type="entry name" value="Rhomboid-like"/>
    <property type="match status" value="1"/>
</dbReference>
<evidence type="ECO:0000313" key="11">
    <source>
        <dbReference type="Proteomes" id="UP001597112"/>
    </source>
</evidence>
<comment type="subcellular location">
    <subcellularLocation>
        <location evidence="1">Membrane</location>
        <topology evidence="1">Multi-pass membrane protein</topology>
    </subcellularLocation>
</comment>
<feature type="transmembrane region" description="Helical" evidence="7">
    <location>
        <begin position="166"/>
        <end position="188"/>
    </location>
</feature>
<proteinExistence type="inferred from homology"/>
<dbReference type="Pfam" id="PF20216">
    <property type="entry name" value="DUF6576"/>
    <property type="match status" value="1"/>
</dbReference>
<reference evidence="11" key="1">
    <citation type="journal article" date="2019" name="Int. J. Syst. Evol. Microbiol.">
        <title>The Global Catalogue of Microorganisms (GCM) 10K type strain sequencing project: providing services to taxonomists for standard genome sequencing and annotation.</title>
        <authorList>
            <consortium name="The Broad Institute Genomics Platform"/>
            <consortium name="The Broad Institute Genome Sequencing Center for Infectious Disease"/>
            <person name="Wu L."/>
            <person name="Ma J."/>
        </authorList>
    </citation>
    <scope>NUCLEOTIDE SEQUENCE [LARGE SCALE GENOMIC DNA]</scope>
    <source>
        <strain evidence="11">CCUG 58938</strain>
    </source>
</reference>
<dbReference type="SUPFAM" id="SSF144091">
    <property type="entry name" value="Rhomboid-like"/>
    <property type="match status" value="1"/>
</dbReference>
<dbReference type="Pfam" id="PF01694">
    <property type="entry name" value="Rhomboid"/>
    <property type="match status" value="1"/>
</dbReference>
<evidence type="ECO:0000256" key="7">
    <source>
        <dbReference type="SAM" id="Phobius"/>
    </source>
</evidence>
<name>A0ABW3K401_9BACT</name>
<keyword evidence="10" id="KW-0645">Protease</keyword>
<feature type="domain" description="Peptidase S54 rhomboid" evidence="8">
    <location>
        <begin position="66"/>
        <end position="211"/>
    </location>
</feature>
<dbReference type="GO" id="GO:0006508">
    <property type="term" value="P:proteolysis"/>
    <property type="evidence" value="ECO:0007669"/>
    <property type="project" value="UniProtKB-KW"/>
</dbReference>
<keyword evidence="4 10" id="KW-0378">Hydrolase</keyword>
<accession>A0ABW3K401</accession>
<keyword evidence="6 7" id="KW-0472">Membrane</keyword>
<protein>
    <submittedName>
        <fullName evidence="10">Rhomboid family intramembrane serine protease</fullName>
        <ecNumber evidence="10">3.4.21.105</ecNumber>
    </submittedName>
</protein>
<dbReference type="PANTHER" id="PTHR43731">
    <property type="entry name" value="RHOMBOID PROTEASE"/>
    <property type="match status" value="1"/>
</dbReference>
<gene>
    <name evidence="10" type="ORF">ACFQ21_14445</name>
</gene>
<dbReference type="InterPro" id="IPR035952">
    <property type="entry name" value="Rhomboid-like_sf"/>
</dbReference>
<dbReference type="GO" id="GO:0008233">
    <property type="term" value="F:peptidase activity"/>
    <property type="evidence" value="ECO:0007669"/>
    <property type="project" value="UniProtKB-KW"/>
</dbReference>
<sequence length="298" mass="32993">MFDEFKNAFNRYNNAHVQLIIINVVVFLVMAVITVVATISQFPEIADWLHRQVAIPAPFMAYIVKPWTIITYAFVHDLGDIFHILFNMLFLYWFGKLFVEYLGSDKLVAVYVLGALAGGIAYLLVYNFIPFFVERSPLLGMIGASAAVYAIVAATATLLPDYTFFLLFLGPVRIKYIAAFYIVASFVGTISSNAGGNIAHLGGALIGFVYIKQLQAGSNWGSWITATIDFFKGLFKPRLKVKVSYRNENTAGKSSAQPKGSSISQAEIDAILDKISDGGYESLTKEEKDKLFNASKKQ</sequence>
<dbReference type="RefSeq" id="WP_377579961.1">
    <property type="nucleotide sequence ID" value="NZ_JBHTKA010000004.1"/>
</dbReference>
<dbReference type="EMBL" id="JBHTKA010000004">
    <property type="protein sequence ID" value="MFD1000521.1"/>
    <property type="molecule type" value="Genomic_DNA"/>
</dbReference>
<evidence type="ECO:0000256" key="4">
    <source>
        <dbReference type="ARBA" id="ARBA00022801"/>
    </source>
</evidence>
<dbReference type="EC" id="3.4.21.105" evidence="10"/>
<feature type="transmembrane region" description="Helical" evidence="7">
    <location>
        <begin position="81"/>
        <end position="99"/>
    </location>
</feature>
<keyword evidence="5 7" id="KW-1133">Transmembrane helix</keyword>
<feature type="transmembrane region" description="Helical" evidence="7">
    <location>
        <begin position="20"/>
        <end position="42"/>
    </location>
</feature>
<comment type="similarity">
    <text evidence="2">Belongs to the peptidase S54 family.</text>
</comment>
<evidence type="ECO:0000259" key="9">
    <source>
        <dbReference type="Pfam" id="PF20216"/>
    </source>
</evidence>